<accession>A0ABZ1TVD4</accession>
<feature type="compositionally biased region" description="Basic and acidic residues" evidence="1">
    <location>
        <begin position="68"/>
        <end position="85"/>
    </location>
</feature>
<reference evidence="2" key="1">
    <citation type="submission" date="2022-10" db="EMBL/GenBank/DDBJ databases">
        <title>The complete genomes of actinobacterial strains from the NBC collection.</title>
        <authorList>
            <person name="Joergensen T.S."/>
            <person name="Alvarez Arevalo M."/>
            <person name="Sterndorff E.B."/>
            <person name="Faurdal D."/>
            <person name="Vuksanovic O."/>
            <person name="Mourched A.-S."/>
            <person name="Charusanti P."/>
            <person name="Shaw S."/>
            <person name="Blin K."/>
            <person name="Weber T."/>
        </authorList>
    </citation>
    <scope>NUCLEOTIDE SEQUENCE</scope>
    <source>
        <strain evidence="2">NBC_00222</strain>
    </source>
</reference>
<feature type="compositionally biased region" description="Basic residues" evidence="1">
    <location>
        <begin position="86"/>
        <end position="97"/>
    </location>
</feature>
<sequence length="97" mass="11299">MNHLRRALRRTAHLVTRLCTAVEHLDTRADAALRARLRPLLTRLAGLVRRMAAANCGDALARHLPCRARDRKHEHTRDRNHDRDARTRRRNRSALDD</sequence>
<evidence type="ECO:0000256" key="1">
    <source>
        <dbReference type="SAM" id="MobiDB-lite"/>
    </source>
</evidence>
<evidence type="ECO:0000313" key="2">
    <source>
        <dbReference type="EMBL" id="WUQ81931.1"/>
    </source>
</evidence>
<dbReference type="Proteomes" id="UP001432222">
    <property type="component" value="Chromosome"/>
</dbReference>
<feature type="region of interest" description="Disordered" evidence="1">
    <location>
        <begin position="68"/>
        <end position="97"/>
    </location>
</feature>
<dbReference type="RefSeq" id="WP_328953005.1">
    <property type="nucleotide sequence ID" value="NZ_CP108110.1"/>
</dbReference>
<gene>
    <name evidence="2" type="ORF">OHA16_02435</name>
</gene>
<dbReference type="EMBL" id="CP108110">
    <property type="protein sequence ID" value="WUQ81931.1"/>
    <property type="molecule type" value="Genomic_DNA"/>
</dbReference>
<organism evidence="2 3">
    <name type="scientific">Kitasatospora purpeofusca</name>
    <dbReference type="NCBI Taxonomy" id="67352"/>
    <lineage>
        <taxon>Bacteria</taxon>
        <taxon>Bacillati</taxon>
        <taxon>Actinomycetota</taxon>
        <taxon>Actinomycetes</taxon>
        <taxon>Kitasatosporales</taxon>
        <taxon>Streptomycetaceae</taxon>
        <taxon>Kitasatospora</taxon>
    </lineage>
</organism>
<protein>
    <submittedName>
        <fullName evidence="2">Uncharacterized protein</fullName>
    </submittedName>
</protein>
<evidence type="ECO:0000313" key="3">
    <source>
        <dbReference type="Proteomes" id="UP001432222"/>
    </source>
</evidence>
<name>A0ABZ1TVD4_9ACTN</name>
<keyword evidence="3" id="KW-1185">Reference proteome</keyword>
<proteinExistence type="predicted"/>